<dbReference type="EMBL" id="JAXIOK010000024">
    <property type="protein sequence ID" value="KAK4741172.1"/>
    <property type="molecule type" value="Genomic_DNA"/>
</dbReference>
<evidence type="ECO:0000256" key="3">
    <source>
        <dbReference type="ARBA" id="ARBA00022576"/>
    </source>
</evidence>
<dbReference type="InterPro" id="IPR005786">
    <property type="entry name" value="B_amino_transII"/>
</dbReference>
<evidence type="ECO:0000256" key="2">
    <source>
        <dbReference type="ARBA" id="ARBA00009320"/>
    </source>
</evidence>
<organism evidence="9 10">
    <name type="scientific">Trapa incisa</name>
    <dbReference type="NCBI Taxonomy" id="236973"/>
    <lineage>
        <taxon>Eukaryota</taxon>
        <taxon>Viridiplantae</taxon>
        <taxon>Streptophyta</taxon>
        <taxon>Embryophyta</taxon>
        <taxon>Tracheophyta</taxon>
        <taxon>Spermatophyta</taxon>
        <taxon>Magnoliopsida</taxon>
        <taxon>eudicotyledons</taxon>
        <taxon>Gunneridae</taxon>
        <taxon>Pentapetalae</taxon>
        <taxon>rosids</taxon>
        <taxon>malvids</taxon>
        <taxon>Myrtales</taxon>
        <taxon>Lythraceae</taxon>
        <taxon>Trapa</taxon>
    </lineage>
</organism>
<dbReference type="GO" id="GO:0009082">
    <property type="term" value="P:branched-chain amino acid biosynthetic process"/>
    <property type="evidence" value="ECO:0007669"/>
    <property type="project" value="UniProtKB-KW"/>
</dbReference>
<evidence type="ECO:0000256" key="7">
    <source>
        <dbReference type="RuleBase" id="RU004516"/>
    </source>
</evidence>
<dbReference type="PANTHER" id="PTHR42825">
    <property type="entry name" value="AMINO ACID AMINOTRANSFERASE"/>
    <property type="match status" value="1"/>
</dbReference>
<comment type="caution">
    <text evidence="9">The sequence shown here is derived from an EMBL/GenBank/DDBJ whole genome shotgun (WGS) entry which is preliminary data.</text>
</comment>
<dbReference type="PANTHER" id="PTHR42825:SF28">
    <property type="entry name" value="BRANCHED-CHAIN-AMINO-ACID AMINOTRANSFERASE 7-RELATED"/>
    <property type="match status" value="1"/>
</dbReference>
<keyword evidence="4 8" id="KW-0808">Transferase</keyword>
<dbReference type="SUPFAM" id="SSF56752">
    <property type="entry name" value="D-aminoacid aminotransferase-like PLP-dependent enzymes"/>
    <property type="match status" value="1"/>
</dbReference>
<comment type="catalytic activity">
    <reaction evidence="8">
        <text>L-valine + 2-oxoglutarate = 3-methyl-2-oxobutanoate + L-glutamate</text>
        <dbReference type="Rhea" id="RHEA:24813"/>
        <dbReference type="ChEBI" id="CHEBI:11851"/>
        <dbReference type="ChEBI" id="CHEBI:16810"/>
        <dbReference type="ChEBI" id="CHEBI:29985"/>
        <dbReference type="ChEBI" id="CHEBI:57762"/>
        <dbReference type="EC" id="2.6.1.42"/>
    </reaction>
</comment>
<evidence type="ECO:0000256" key="4">
    <source>
        <dbReference type="ARBA" id="ARBA00022679"/>
    </source>
</evidence>
<dbReference type="EC" id="2.6.1.42" evidence="8"/>
<dbReference type="PROSITE" id="PS00770">
    <property type="entry name" value="AA_TRANSFER_CLASS_4"/>
    <property type="match status" value="1"/>
</dbReference>
<gene>
    <name evidence="9" type="ORF">SAY87_024760</name>
</gene>
<evidence type="ECO:0000313" key="10">
    <source>
        <dbReference type="Proteomes" id="UP001345219"/>
    </source>
</evidence>
<evidence type="ECO:0000256" key="6">
    <source>
        <dbReference type="RuleBase" id="RU004106"/>
    </source>
</evidence>
<reference evidence="9 10" key="1">
    <citation type="journal article" date="2023" name="Hortic Res">
        <title>Pangenome of water caltrop reveals structural variations and asymmetric subgenome divergence after allopolyploidization.</title>
        <authorList>
            <person name="Zhang X."/>
            <person name="Chen Y."/>
            <person name="Wang L."/>
            <person name="Yuan Y."/>
            <person name="Fang M."/>
            <person name="Shi L."/>
            <person name="Lu R."/>
            <person name="Comes H.P."/>
            <person name="Ma Y."/>
            <person name="Chen Y."/>
            <person name="Huang G."/>
            <person name="Zhou Y."/>
            <person name="Zheng Z."/>
            <person name="Qiu Y."/>
        </authorList>
    </citation>
    <scope>NUCLEOTIDE SEQUENCE [LARGE SCALE GENOMIC DNA]</scope>
    <source>
        <tissue evidence="9">Roots</tissue>
    </source>
</reference>
<dbReference type="GO" id="GO:0004084">
    <property type="term" value="F:branched-chain-amino-acid transaminase activity"/>
    <property type="evidence" value="ECO:0007669"/>
    <property type="project" value="UniProtKB-EC"/>
</dbReference>
<dbReference type="Gene3D" id="3.30.470.10">
    <property type="match status" value="2"/>
</dbReference>
<evidence type="ECO:0000256" key="5">
    <source>
        <dbReference type="ARBA" id="ARBA00022898"/>
    </source>
</evidence>
<keyword evidence="3 8" id="KW-0032">Aminotransferase</keyword>
<dbReference type="GO" id="GO:0008652">
    <property type="term" value="P:amino acid biosynthetic process"/>
    <property type="evidence" value="ECO:0007669"/>
    <property type="project" value="UniProtKB-KW"/>
</dbReference>
<comment type="catalytic activity">
    <reaction evidence="8">
        <text>L-leucine + 2-oxoglutarate = 4-methyl-2-oxopentanoate + L-glutamate</text>
        <dbReference type="Rhea" id="RHEA:18321"/>
        <dbReference type="ChEBI" id="CHEBI:16810"/>
        <dbReference type="ChEBI" id="CHEBI:17865"/>
        <dbReference type="ChEBI" id="CHEBI:29985"/>
        <dbReference type="ChEBI" id="CHEBI:57427"/>
        <dbReference type="EC" id="2.6.1.42"/>
    </reaction>
</comment>
<keyword evidence="5 7" id="KW-0663">Pyridoxal phosphate</keyword>
<accession>A0AAN7JFN0</accession>
<dbReference type="InterPro" id="IPR036038">
    <property type="entry name" value="Aminotransferase-like"/>
</dbReference>
<evidence type="ECO:0000313" key="9">
    <source>
        <dbReference type="EMBL" id="KAK4741172.1"/>
    </source>
</evidence>
<dbReference type="AlphaFoldDB" id="A0AAN7JFN0"/>
<comment type="catalytic activity">
    <reaction evidence="8">
        <text>L-isoleucine + 2-oxoglutarate = (S)-3-methyl-2-oxopentanoate + L-glutamate</text>
        <dbReference type="Rhea" id="RHEA:24801"/>
        <dbReference type="ChEBI" id="CHEBI:16810"/>
        <dbReference type="ChEBI" id="CHEBI:29985"/>
        <dbReference type="ChEBI" id="CHEBI:35146"/>
        <dbReference type="ChEBI" id="CHEBI:58045"/>
        <dbReference type="EC" id="2.6.1.42"/>
    </reaction>
</comment>
<protein>
    <recommendedName>
        <fullName evidence="8">Branched-chain-amino-acid aminotransferase</fullName>
        <ecNumber evidence="8">2.6.1.42</ecNumber>
    </recommendedName>
</protein>
<comment type="cofactor">
    <cofactor evidence="1 7">
        <name>pyridoxal 5'-phosphate</name>
        <dbReference type="ChEBI" id="CHEBI:597326"/>
    </cofactor>
</comment>
<dbReference type="InterPro" id="IPR001544">
    <property type="entry name" value="Aminotrans_IV"/>
</dbReference>
<proteinExistence type="inferred from homology"/>
<name>A0AAN7JFN0_9MYRT</name>
<keyword evidence="8" id="KW-0100">Branched-chain amino acid biosynthesis</keyword>
<dbReference type="Pfam" id="PF01063">
    <property type="entry name" value="Aminotran_4"/>
    <property type="match status" value="1"/>
</dbReference>
<evidence type="ECO:0000256" key="1">
    <source>
        <dbReference type="ARBA" id="ARBA00001933"/>
    </source>
</evidence>
<keyword evidence="8" id="KW-0028">Amino-acid biosynthesis</keyword>
<dbReference type="InterPro" id="IPR043131">
    <property type="entry name" value="BCAT-like_N"/>
</dbReference>
<evidence type="ECO:0000256" key="8">
    <source>
        <dbReference type="RuleBase" id="RU004517"/>
    </source>
</evidence>
<dbReference type="InterPro" id="IPR043132">
    <property type="entry name" value="BCAT-like_C"/>
</dbReference>
<dbReference type="Proteomes" id="UP001345219">
    <property type="component" value="Chromosome 19"/>
</dbReference>
<keyword evidence="10" id="KW-1185">Reference proteome</keyword>
<dbReference type="Gene3D" id="3.20.10.10">
    <property type="entry name" value="D-amino Acid Aminotransferase, subunit A, domain 2"/>
    <property type="match status" value="1"/>
</dbReference>
<comment type="similarity">
    <text evidence="2 6">Belongs to the class-IV pyridoxal-phosphate-dependent aminotransferase family.</text>
</comment>
<dbReference type="InterPro" id="IPR018300">
    <property type="entry name" value="Aminotrans_IV_CS"/>
</dbReference>
<sequence length="311" mass="34648">MHALVDRDQLGFDQIPADYMFMMTCLDSETFSGGSFRPYQKLELHPASAIQNYGHPEENAHRIKMGADRMCMTSSTPEQLVHDVKQTILANKHWKRGLNFTAGSSTREGVPHSLYIRPLFMGTGTVLALGPTPEFSVLVYAAPVGNVHKARISLDLLIQERFHQATPGWTGGIKSIINYSQVFKPIKEPKAEGFSNVLFLDAVTVKYVEEACSCNIFIVKGKTIPTPTTKDTILPGITRKSMIEIALTYSYQKLEETYRVYRCNIPQFYNFEQVAVRLVLVKDLTLADGVFCTGTAVGVVPVSRITYQGKG</sequence>